<dbReference type="Proteomes" id="UP000746503">
    <property type="component" value="Unassembled WGS sequence"/>
</dbReference>
<proteinExistence type="predicted"/>
<dbReference type="InterPro" id="IPR011701">
    <property type="entry name" value="MFS"/>
</dbReference>
<name>A0ABX1AGX2_9ACTN</name>
<sequence length="406" mass="40996">MTTTGTSRAARPARSWHYLAAAYVFTVGMAGTTLPTPLYGLYQEEIGFSSFVVTVVFATYAAGVIAVLALLGGVSDQRGRRPVLLAALVLSMASALCFAFETGLPALFAGRVLSGFSAGLLTGAATVAVMELAPAASRARAAFAATAANMGGLGCGPLLAGVLAQYAPAPLRTPYLVHLGLLVVAVALTALLPETVRRARSTGWPRPRAPRVPREVRSVFAPAALAGFTGFALFGLFTSVAPTFMARELAVSNLAVAGAVVFSAFASSTVGQLLVDRLSVVRALPAGCVLLVAGMALIGASLLAHSLPLLVAGAVVGGVGQGLAFRAGIAAVSGRAPEDHRGETMSAFFVAAYLGISLPVVGVGALTVAMGLRGAGLVFTGCGMAVALFAALWLRPGGAGGRALRE</sequence>
<evidence type="ECO:0000256" key="1">
    <source>
        <dbReference type="ARBA" id="ARBA00004651"/>
    </source>
</evidence>
<protein>
    <submittedName>
        <fullName evidence="9">MFS transporter</fullName>
    </submittedName>
</protein>
<feature type="transmembrane region" description="Helical" evidence="7">
    <location>
        <begin position="108"/>
        <end position="129"/>
    </location>
</feature>
<feature type="transmembrane region" description="Helical" evidence="7">
    <location>
        <begin position="249"/>
        <end position="271"/>
    </location>
</feature>
<dbReference type="Pfam" id="PF07690">
    <property type="entry name" value="MFS_1"/>
    <property type="match status" value="1"/>
</dbReference>
<dbReference type="RefSeq" id="WP_167932923.1">
    <property type="nucleotide sequence ID" value="NZ_JAAVJB010000049.1"/>
</dbReference>
<evidence type="ECO:0000259" key="8">
    <source>
        <dbReference type="PROSITE" id="PS50850"/>
    </source>
</evidence>
<feature type="transmembrane region" description="Helical" evidence="7">
    <location>
        <begin position="345"/>
        <end position="369"/>
    </location>
</feature>
<evidence type="ECO:0000313" key="9">
    <source>
        <dbReference type="EMBL" id="NJP66398.1"/>
    </source>
</evidence>
<reference evidence="9 10" key="1">
    <citation type="submission" date="2020-03" db="EMBL/GenBank/DDBJ databases">
        <title>Draft genome of Streptomyces sp. ventii, isolated from the Axial Seamount in the Pacific Ocean, and resequencing of the two type strains Streptomyces lonarensis strain NCL 716 and Streptomyces bohaiensis strain 11A07.</title>
        <authorList>
            <person name="Loughran R.M."/>
            <person name="Pfannmuller K.M."/>
            <person name="Wasson B.J."/>
            <person name="Deadmond M.C."/>
            <person name="Paddock B.E."/>
            <person name="Koyack M.J."/>
            <person name="Gallegos D.A."/>
            <person name="Mitchell E.A."/>
            <person name="Ushijima B."/>
            <person name="Saw J.H."/>
            <person name="Mcphail K.L."/>
            <person name="Videau P."/>
        </authorList>
    </citation>
    <scope>NUCLEOTIDE SEQUENCE [LARGE SCALE GENOMIC DNA]</scope>
    <source>
        <strain evidence="10">5675061</strain>
    </source>
</reference>
<evidence type="ECO:0000313" key="10">
    <source>
        <dbReference type="Proteomes" id="UP000746503"/>
    </source>
</evidence>
<dbReference type="InterPro" id="IPR020846">
    <property type="entry name" value="MFS_dom"/>
</dbReference>
<evidence type="ECO:0000256" key="2">
    <source>
        <dbReference type="ARBA" id="ARBA00022448"/>
    </source>
</evidence>
<keyword evidence="2" id="KW-0813">Transport</keyword>
<feature type="domain" description="Major facilitator superfamily (MFS) profile" evidence="8">
    <location>
        <begin position="16"/>
        <end position="399"/>
    </location>
</feature>
<keyword evidence="4 7" id="KW-0812">Transmembrane</keyword>
<feature type="transmembrane region" description="Helical" evidence="7">
    <location>
        <begin position="216"/>
        <end position="237"/>
    </location>
</feature>
<dbReference type="EMBL" id="JAAVJB010000049">
    <property type="protein sequence ID" value="NJP66398.1"/>
    <property type="molecule type" value="Genomic_DNA"/>
</dbReference>
<accession>A0ABX1AGX2</accession>
<evidence type="ECO:0000256" key="7">
    <source>
        <dbReference type="SAM" id="Phobius"/>
    </source>
</evidence>
<keyword evidence="3" id="KW-1003">Cell membrane</keyword>
<gene>
    <name evidence="9" type="ORF">HCJ92_08870</name>
</gene>
<dbReference type="InterPro" id="IPR050171">
    <property type="entry name" value="MFS_Transporters"/>
</dbReference>
<feature type="transmembrane region" description="Helical" evidence="7">
    <location>
        <begin position="83"/>
        <end position="102"/>
    </location>
</feature>
<feature type="transmembrane region" description="Helical" evidence="7">
    <location>
        <begin position="283"/>
        <end position="304"/>
    </location>
</feature>
<feature type="transmembrane region" description="Helical" evidence="7">
    <location>
        <begin position="46"/>
        <end position="71"/>
    </location>
</feature>
<feature type="transmembrane region" description="Helical" evidence="7">
    <location>
        <begin position="375"/>
        <end position="394"/>
    </location>
</feature>
<dbReference type="Gene3D" id="1.20.1250.20">
    <property type="entry name" value="MFS general substrate transporter like domains"/>
    <property type="match status" value="1"/>
</dbReference>
<dbReference type="PANTHER" id="PTHR23517">
    <property type="entry name" value="RESISTANCE PROTEIN MDTM, PUTATIVE-RELATED-RELATED"/>
    <property type="match status" value="1"/>
</dbReference>
<keyword evidence="6 7" id="KW-0472">Membrane</keyword>
<feature type="transmembrane region" description="Helical" evidence="7">
    <location>
        <begin position="310"/>
        <end position="333"/>
    </location>
</feature>
<organism evidence="9 10">
    <name type="scientific">Streptomyces spiramenti</name>
    <dbReference type="NCBI Taxonomy" id="2720606"/>
    <lineage>
        <taxon>Bacteria</taxon>
        <taxon>Bacillati</taxon>
        <taxon>Actinomycetota</taxon>
        <taxon>Actinomycetes</taxon>
        <taxon>Kitasatosporales</taxon>
        <taxon>Streptomycetaceae</taxon>
        <taxon>Streptomyces</taxon>
    </lineage>
</organism>
<feature type="transmembrane region" description="Helical" evidence="7">
    <location>
        <begin position="16"/>
        <end position="34"/>
    </location>
</feature>
<dbReference type="InterPro" id="IPR036259">
    <property type="entry name" value="MFS_trans_sf"/>
</dbReference>
<comment type="subcellular location">
    <subcellularLocation>
        <location evidence="1">Cell membrane</location>
        <topology evidence="1">Multi-pass membrane protein</topology>
    </subcellularLocation>
</comment>
<comment type="caution">
    <text evidence="9">The sequence shown here is derived from an EMBL/GenBank/DDBJ whole genome shotgun (WGS) entry which is preliminary data.</text>
</comment>
<dbReference type="PANTHER" id="PTHR23517:SF13">
    <property type="entry name" value="MAJOR FACILITATOR SUPERFAMILY MFS_1"/>
    <property type="match status" value="1"/>
</dbReference>
<evidence type="ECO:0000256" key="5">
    <source>
        <dbReference type="ARBA" id="ARBA00022989"/>
    </source>
</evidence>
<evidence type="ECO:0000256" key="6">
    <source>
        <dbReference type="ARBA" id="ARBA00023136"/>
    </source>
</evidence>
<feature type="transmembrane region" description="Helical" evidence="7">
    <location>
        <begin position="175"/>
        <end position="196"/>
    </location>
</feature>
<dbReference type="SUPFAM" id="SSF103473">
    <property type="entry name" value="MFS general substrate transporter"/>
    <property type="match status" value="1"/>
</dbReference>
<keyword evidence="5 7" id="KW-1133">Transmembrane helix</keyword>
<evidence type="ECO:0000256" key="4">
    <source>
        <dbReference type="ARBA" id="ARBA00022692"/>
    </source>
</evidence>
<evidence type="ECO:0000256" key="3">
    <source>
        <dbReference type="ARBA" id="ARBA00022475"/>
    </source>
</evidence>
<keyword evidence="10" id="KW-1185">Reference proteome</keyword>
<feature type="transmembrane region" description="Helical" evidence="7">
    <location>
        <begin position="141"/>
        <end position="163"/>
    </location>
</feature>
<dbReference type="PROSITE" id="PS50850">
    <property type="entry name" value="MFS"/>
    <property type="match status" value="1"/>
</dbReference>